<proteinExistence type="predicted"/>
<protein>
    <submittedName>
        <fullName evidence="1">Uncharacterized protein</fullName>
    </submittedName>
</protein>
<organism evidence="1 2">
    <name type="scientific">Bifidobacterium vansinderenii</name>
    <dbReference type="NCBI Taxonomy" id="1984871"/>
    <lineage>
        <taxon>Bacteria</taxon>
        <taxon>Bacillati</taxon>
        <taxon>Actinomycetota</taxon>
        <taxon>Actinomycetes</taxon>
        <taxon>Bifidobacteriales</taxon>
        <taxon>Bifidobacteriaceae</taxon>
        <taxon>Bifidobacterium</taxon>
    </lineage>
</organism>
<dbReference type="RefSeq" id="WP_093959943.1">
    <property type="nucleotide sequence ID" value="NZ_NEWD01000007.1"/>
</dbReference>
<keyword evidence="2" id="KW-1185">Reference proteome</keyword>
<gene>
    <name evidence="1" type="ORF">Tam10B_0758</name>
</gene>
<reference evidence="1 2" key="1">
    <citation type="submission" date="2017-05" db="EMBL/GenBank/DDBJ databases">
        <title>Bifidobacterium vansinderenii sp. nov.</title>
        <authorList>
            <person name="Lugli G.A."/>
            <person name="Duranti S."/>
            <person name="Mangifesta M."/>
        </authorList>
    </citation>
    <scope>NUCLEOTIDE SEQUENCE [LARGE SCALE GENOMIC DNA]</scope>
    <source>
        <strain evidence="1 2">Tam10B</strain>
    </source>
</reference>
<name>A0A229VYV3_9BIFI</name>
<evidence type="ECO:0000313" key="2">
    <source>
        <dbReference type="Proteomes" id="UP000215433"/>
    </source>
</evidence>
<accession>A0A229VYV3</accession>
<comment type="caution">
    <text evidence="1">The sequence shown here is derived from an EMBL/GenBank/DDBJ whole genome shotgun (WGS) entry which is preliminary data.</text>
</comment>
<sequence>MTDITQALRALYETPGAIHFHEYLNARRQYEAELLHGAPPLRGWYRGDGIPRTAAGHPYEPLNVRTTL</sequence>
<evidence type="ECO:0000313" key="1">
    <source>
        <dbReference type="EMBL" id="OXN00803.1"/>
    </source>
</evidence>
<dbReference type="Proteomes" id="UP000215433">
    <property type="component" value="Unassembled WGS sequence"/>
</dbReference>
<dbReference type="AlphaFoldDB" id="A0A229VYV3"/>
<dbReference type="EMBL" id="NEWD01000007">
    <property type="protein sequence ID" value="OXN00803.1"/>
    <property type="molecule type" value="Genomic_DNA"/>
</dbReference>
<dbReference type="OrthoDB" id="3240458at2"/>